<proteinExistence type="predicted"/>
<feature type="signal peptide" evidence="1">
    <location>
        <begin position="1"/>
        <end position="20"/>
    </location>
</feature>
<organism evidence="2 3">
    <name type="scientific">Allomyces macrogynus (strain ATCC 38327)</name>
    <name type="common">Allomyces javanicus var. macrogynus</name>
    <dbReference type="NCBI Taxonomy" id="578462"/>
    <lineage>
        <taxon>Eukaryota</taxon>
        <taxon>Fungi</taxon>
        <taxon>Fungi incertae sedis</taxon>
        <taxon>Blastocladiomycota</taxon>
        <taxon>Blastocladiomycetes</taxon>
        <taxon>Blastocladiales</taxon>
        <taxon>Blastocladiaceae</taxon>
        <taxon>Allomyces</taxon>
    </lineage>
</organism>
<dbReference type="Proteomes" id="UP000054350">
    <property type="component" value="Unassembled WGS sequence"/>
</dbReference>
<sequence length="97" mass="11171">MSRSTTFFAALIAVMAVAFASNPDEKSFKKYIESKLKSDGRSWFERKAAAQIASVLYQRKDFKFFSVIDIAEDNTRYVGLFSLWLPFPIDWSQAKNE</sequence>
<dbReference type="VEuPathDB" id="FungiDB:AMAG_08602"/>
<evidence type="ECO:0008006" key="4">
    <source>
        <dbReference type="Google" id="ProtNLM"/>
    </source>
</evidence>
<evidence type="ECO:0000313" key="3">
    <source>
        <dbReference type="Proteomes" id="UP000054350"/>
    </source>
</evidence>
<reference evidence="2 3" key="1">
    <citation type="submission" date="2009-11" db="EMBL/GenBank/DDBJ databases">
        <title>Annotation of Allomyces macrogynus ATCC 38327.</title>
        <authorList>
            <consortium name="The Broad Institute Genome Sequencing Platform"/>
            <person name="Russ C."/>
            <person name="Cuomo C."/>
            <person name="Burger G."/>
            <person name="Gray M.W."/>
            <person name="Holland P.W.H."/>
            <person name="King N."/>
            <person name="Lang F.B.F."/>
            <person name="Roger A.J."/>
            <person name="Ruiz-Trillo I."/>
            <person name="Young S.K."/>
            <person name="Zeng Q."/>
            <person name="Gargeya S."/>
            <person name="Fitzgerald M."/>
            <person name="Haas B."/>
            <person name="Abouelleil A."/>
            <person name="Alvarado L."/>
            <person name="Arachchi H.M."/>
            <person name="Berlin A."/>
            <person name="Chapman S.B."/>
            <person name="Gearin G."/>
            <person name="Goldberg J."/>
            <person name="Griggs A."/>
            <person name="Gujja S."/>
            <person name="Hansen M."/>
            <person name="Heiman D."/>
            <person name="Howarth C."/>
            <person name="Larimer J."/>
            <person name="Lui A."/>
            <person name="MacDonald P.J.P."/>
            <person name="McCowen C."/>
            <person name="Montmayeur A."/>
            <person name="Murphy C."/>
            <person name="Neiman D."/>
            <person name="Pearson M."/>
            <person name="Priest M."/>
            <person name="Roberts A."/>
            <person name="Saif S."/>
            <person name="Shea T."/>
            <person name="Sisk P."/>
            <person name="Stolte C."/>
            <person name="Sykes S."/>
            <person name="Wortman J."/>
            <person name="Nusbaum C."/>
            <person name="Birren B."/>
        </authorList>
    </citation>
    <scope>NUCLEOTIDE SEQUENCE [LARGE SCALE GENOMIC DNA]</scope>
    <source>
        <strain evidence="2 3">ATCC 38327</strain>
    </source>
</reference>
<dbReference type="OMA" id="REDYKFF"/>
<keyword evidence="3" id="KW-1185">Reference proteome</keyword>
<keyword evidence="1" id="KW-0732">Signal</keyword>
<feature type="chain" id="PRO_5005548157" description="Cystatin domain-containing protein" evidence="1">
    <location>
        <begin position="21"/>
        <end position="97"/>
    </location>
</feature>
<evidence type="ECO:0000256" key="1">
    <source>
        <dbReference type="SAM" id="SignalP"/>
    </source>
</evidence>
<accession>A0A0L0SLV1</accession>
<gene>
    <name evidence="2" type="ORF">AMAG_08602</name>
</gene>
<evidence type="ECO:0000313" key="2">
    <source>
        <dbReference type="EMBL" id="KNE63477.1"/>
    </source>
</evidence>
<name>A0A0L0SLV1_ALLM3</name>
<reference evidence="3" key="2">
    <citation type="submission" date="2009-11" db="EMBL/GenBank/DDBJ databases">
        <title>The Genome Sequence of Allomyces macrogynus strain ATCC 38327.</title>
        <authorList>
            <consortium name="The Broad Institute Genome Sequencing Platform"/>
            <person name="Russ C."/>
            <person name="Cuomo C."/>
            <person name="Shea T."/>
            <person name="Young S.K."/>
            <person name="Zeng Q."/>
            <person name="Koehrsen M."/>
            <person name="Haas B."/>
            <person name="Borodovsky M."/>
            <person name="Guigo R."/>
            <person name="Alvarado L."/>
            <person name="Berlin A."/>
            <person name="Borenstein D."/>
            <person name="Chen Z."/>
            <person name="Engels R."/>
            <person name="Freedman E."/>
            <person name="Gellesch M."/>
            <person name="Goldberg J."/>
            <person name="Griggs A."/>
            <person name="Gujja S."/>
            <person name="Heiman D."/>
            <person name="Hepburn T."/>
            <person name="Howarth C."/>
            <person name="Jen D."/>
            <person name="Larson L."/>
            <person name="Lewis B."/>
            <person name="Mehta T."/>
            <person name="Park D."/>
            <person name="Pearson M."/>
            <person name="Roberts A."/>
            <person name="Saif S."/>
            <person name="Shenoy N."/>
            <person name="Sisk P."/>
            <person name="Stolte C."/>
            <person name="Sykes S."/>
            <person name="Walk T."/>
            <person name="White J."/>
            <person name="Yandava C."/>
            <person name="Burger G."/>
            <person name="Gray M.W."/>
            <person name="Holland P.W.H."/>
            <person name="King N."/>
            <person name="Lang F.B.F."/>
            <person name="Roger A.J."/>
            <person name="Ruiz-Trillo I."/>
            <person name="Lander E."/>
            <person name="Nusbaum C."/>
        </authorList>
    </citation>
    <scope>NUCLEOTIDE SEQUENCE [LARGE SCALE GENOMIC DNA]</scope>
    <source>
        <strain evidence="3">ATCC 38327</strain>
    </source>
</reference>
<dbReference type="OrthoDB" id="5572427at2759"/>
<protein>
    <recommendedName>
        <fullName evidence="4">Cystatin domain-containing protein</fullName>
    </recommendedName>
</protein>
<dbReference type="eggNOG" id="ENOG502SZMY">
    <property type="taxonomic scope" value="Eukaryota"/>
</dbReference>
<dbReference type="AlphaFoldDB" id="A0A0L0SLV1"/>
<dbReference type="EMBL" id="GG745342">
    <property type="protein sequence ID" value="KNE63477.1"/>
    <property type="molecule type" value="Genomic_DNA"/>
</dbReference>